<evidence type="ECO:0000313" key="4">
    <source>
        <dbReference type="EMBL" id="MBB5019117.1"/>
    </source>
</evidence>
<dbReference type="Proteomes" id="UP000575898">
    <property type="component" value="Unassembled WGS sequence"/>
</dbReference>
<dbReference type="GO" id="GO:1901170">
    <property type="term" value="P:naphthalene catabolic process"/>
    <property type="evidence" value="ECO:0007669"/>
    <property type="project" value="InterPro"/>
</dbReference>
<dbReference type="GO" id="GO:0004364">
    <property type="term" value="F:glutathione transferase activity"/>
    <property type="evidence" value="ECO:0007669"/>
    <property type="project" value="TreeGrafter"/>
</dbReference>
<dbReference type="EC" id="5.99.1.4" evidence="1"/>
<evidence type="ECO:0000259" key="3">
    <source>
        <dbReference type="Pfam" id="PF01323"/>
    </source>
</evidence>
<dbReference type="RefSeq" id="WP_184039427.1">
    <property type="nucleotide sequence ID" value="NZ_JACHHY010000014.1"/>
</dbReference>
<reference evidence="4 5" key="1">
    <citation type="submission" date="2020-08" db="EMBL/GenBank/DDBJ databases">
        <title>Genomic Encyclopedia of Type Strains, Phase IV (KMG-IV): sequencing the most valuable type-strain genomes for metagenomic binning, comparative biology and taxonomic classification.</title>
        <authorList>
            <person name="Goeker M."/>
        </authorList>
    </citation>
    <scope>NUCLEOTIDE SEQUENCE [LARGE SCALE GENOMIC DNA]</scope>
    <source>
        <strain evidence="4 5">DSM 27165</strain>
    </source>
</reference>
<dbReference type="InterPro" id="IPR044087">
    <property type="entry name" value="NahD-like"/>
</dbReference>
<comment type="similarity">
    <text evidence="1">Belongs to the GST superfamily. NadH family.</text>
</comment>
<dbReference type="PIRSF" id="PIRSF006386">
    <property type="entry name" value="HCCAis_GSTk"/>
    <property type="match status" value="1"/>
</dbReference>
<accession>A0A840MPZ0</accession>
<gene>
    <name evidence="4" type="ORF">HNQ59_002415</name>
</gene>
<comment type="catalytic activity">
    <reaction evidence="1">
        <text>2-hydroxychromene-2-carboxylate = (3E)-4-(2-hydroxyphenyl)-2-oxobut-3-enoate</text>
        <dbReference type="Rhea" id="RHEA:27401"/>
        <dbReference type="ChEBI" id="CHEBI:59350"/>
        <dbReference type="ChEBI" id="CHEBI:59353"/>
        <dbReference type="EC" id="5.99.1.4"/>
    </reaction>
</comment>
<feature type="active site" description="Nucleophile" evidence="2">
    <location>
        <position position="13"/>
    </location>
</feature>
<evidence type="ECO:0000313" key="5">
    <source>
        <dbReference type="Proteomes" id="UP000575898"/>
    </source>
</evidence>
<proteinExistence type="inferred from homology"/>
<evidence type="ECO:0000256" key="1">
    <source>
        <dbReference type="PIRNR" id="PIRNR006386"/>
    </source>
</evidence>
<evidence type="ECO:0000256" key="2">
    <source>
        <dbReference type="PIRSR" id="PIRSR006386-1"/>
    </source>
</evidence>
<dbReference type="InterPro" id="IPR036249">
    <property type="entry name" value="Thioredoxin-like_sf"/>
</dbReference>
<dbReference type="EMBL" id="JACHHY010000014">
    <property type="protein sequence ID" value="MBB5019117.1"/>
    <property type="molecule type" value="Genomic_DNA"/>
</dbReference>
<dbReference type="PANTHER" id="PTHR42943:SF2">
    <property type="entry name" value="GLUTATHIONE S-TRANSFERASE KAPPA 1"/>
    <property type="match status" value="1"/>
</dbReference>
<dbReference type="InterPro" id="IPR014440">
    <property type="entry name" value="HCCAis_GSTk"/>
</dbReference>
<feature type="domain" description="DSBA-like thioredoxin" evidence="3">
    <location>
        <begin position="5"/>
        <end position="191"/>
    </location>
</feature>
<dbReference type="CDD" id="cd03022">
    <property type="entry name" value="DsbA_HCCA_Iso"/>
    <property type="match status" value="1"/>
</dbReference>
<name>A0A840MPZ0_9PROT</name>
<dbReference type="GO" id="GO:0018845">
    <property type="term" value="F:2-hydroxychromene-2-carboxylate isomerase activity"/>
    <property type="evidence" value="ECO:0007669"/>
    <property type="project" value="UniProtKB-UniRule"/>
</dbReference>
<dbReference type="InterPro" id="IPR051924">
    <property type="entry name" value="GST_Kappa/NadH"/>
</dbReference>
<dbReference type="Pfam" id="PF01323">
    <property type="entry name" value="DSBA"/>
    <property type="match status" value="1"/>
</dbReference>
<dbReference type="Gene3D" id="3.40.30.10">
    <property type="entry name" value="Glutaredoxin"/>
    <property type="match status" value="1"/>
</dbReference>
<dbReference type="AlphaFoldDB" id="A0A840MPZ0"/>
<dbReference type="SUPFAM" id="SSF52833">
    <property type="entry name" value="Thioredoxin-like"/>
    <property type="match status" value="1"/>
</dbReference>
<comment type="caution">
    <text evidence="4">The sequence shown here is derived from an EMBL/GenBank/DDBJ whole genome shotgun (WGS) entry which is preliminary data.</text>
</comment>
<organism evidence="4 5">
    <name type="scientific">Chitinivorax tropicus</name>
    <dbReference type="NCBI Taxonomy" id="714531"/>
    <lineage>
        <taxon>Bacteria</taxon>
        <taxon>Pseudomonadati</taxon>
        <taxon>Pseudomonadota</taxon>
        <taxon>Betaproteobacteria</taxon>
        <taxon>Chitinivorax</taxon>
    </lineage>
</organism>
<keyword evidence="1 4" id="KW-0413">Isomerase</keyword>
<sequence>MSLAIDFYFDFSSPYSYIAANRLDGFDARNGKTLVWRPILTGAIFKLLNNPPQNEPKLAYMMQDAKRCAAYHRMPLNWPSHFPINPLAACRAFYWLYEDKPDVAVQIALALLKAYWVTDHDISDGDYVLDLGERFGIDREYLHEGLNDQNVKDKLRQTTEVAFQRGVFGVPWVFVGDEPFWGQDRLDQMERWVQIGGWKY</sequence>
<dbReference type="GO" id="GO:0006749">
    <property type="term" value="P:glutathione metabolic process"/>
    <property type="evidence" value="ECO:0007669"/>
    <property type="project" value="TreeGrafter"/>
</dbReference>
<protein>
    <recommendedName>
        <fullName evidence="1">2-hydroxychromene-2-carboxylate isomerase</fullName>
        <ecNumber evidence="1">5.99.1.4</ecNumber>
    </recommendedName>
</protein>
<dbReference type="InterPro" id="IPR001853">
    <property type="entry name" value="DSBA-like_thioredoxin_dom"/>
</dbReference>
<dbReference type="GO" id="GO:0004602">
    <property type="term" value="F:glutathione peroxidase activity"/>
    <property type="evidence" value="ECO:0007669"/>
    <property type="project" value="TreeGrafter"/>
</dbReference>
<keyword evidence="5" id="KW-1185">Reference proteome</keyword>
<dbReference type="PANTHER" id="PTHR42943">
    <property type="entry name" value="GLUTATHIONE S-TRANSFERASE KAPPA"/>
    <property type="match status" value="1"/>
</dbReference>